<dbReference type="InterPro" id="IPR027904">
    <property type="entry name" value="DUF4587"/>
</dbReference>
<proteinExistence type="predicted"/>
<dbReference type="PANTHER" id="PTHR28604">
    <property type="match status" value="1"/>
</dbReference>
<reference evidence="3" key="1">
    <citation type="submission" date="2022-12" db="EMBL/GenBank/DDBJ databases">
        <authorList>
            <person name="Alioto T."/>
            <person name="Alioto T."/>
            <person name="Gomez Garrido J."/>
        </authorList>
    </citation>
    <scope>NUCLEOTIDE SEQUENCE</scope>
</reference>
<sequence length="186" mass="20803">MDRRGQGTASPPVHFIQQPIPQQPEVTILQQLPWATSVPPTSSKAGHIREDLMDLMMIQNAQMHQVIMNNLAMSAVAHFENSPAQSLAQVSHVPWQIEEEEEDDPAPLVFHHHYAPYPSIIPFMGWQSPSRVQQQPAIRHVGPDLQVMGRQDREPVPPPPPPSATGTVMADVPPASEYYDYTEAQR</sequence>
<accession>A0AA35PII9</accession>
<dbReference type="AlphaFoldDB" id="A0AA35PII9"/>
<feature type="domain" description="DUF4587" evidence="2">
    <location>
        <begin position="45"/>
        <end position="114"/>
    </location>
</feature>
<keyword evidence="4" id="KW-1185">Reference proteome</keyword>
<evidence type="ECO:0000259" key="2">
    <source>
        <dbReference type="Pfam" id="PF15248"/>
    </source>
</evidence>
<evidence type="ECO:0000256" key="1">
    <source>
        <dbReference type="SAM" id="MobiDB-lite"/>
    </source>
</evidence>
<feature type="region of interest" description="Disordered" evidence="1">
    <location>
        <begin position="147"/>
        <end position="186"/>
    </location>
</feature>
<organism evidence="3 4">
    <name type="scientific">Podarcis lilfordi</name>
    <name type="common">Lilford's wall lizard</name>
    <dbReference type="NCBI Taxonomy" id="74358"/>
    <lineage>
        <taxon>Eukaryota</taxon>
        <taxon>Metazoa</taxon>
        <taxon>Chordata</taxon>
        <taxon>Craniata</taxon>
        <taxon>Vertebrata</taxon>
        <taxon>Euteleostomi</taxon>
        <taxon>Lepidosauria</taxon>
        <taxon>Squamata</taxon>
        <taxon>Bifurcata</taxon>
        <taxon>Unidentata</taxon>
        <taxon>Episquamata</taxon>
        <taxon>Laterata</taxon>
        <taxon>Lacertibaenia</taxon>
        <taxon>Lacertidae</taxon>
        <taxon>Podarcis</taxon>
    </lineage>
</organism>
<protein>
    <recommendedName>
        <fullName evidence="2">DUF4587 domain-containing protein</fullName>
    </recommendedName>
</protein>
<gene>
    <name evidence="3" type="ORF">PODLI_1B039078</name>
</gene>
<dbReference type="EMBL" id="OX395138">
    <property type="protein sequence ID" value="CAI5790241.1"/>
    <property type="molecule type" value="Genomic_DNA"/>
</dbReference>
<dbReference type="Proteomes" id="UP001178461">
    <property type="component" value="Chromosome 13"/>
</dbReference>
<name>A0AA35PII9_9SAUR</name>
<evidence type="ECO:0000313" key="4">
    <source>
        <dbReference type="Proteomes" id="UP001178461"/>
    </source>
</evidence>
<dbReference type="PANTHER" id="PTHR28604:SF1">
    <property type="entry name" value="PROLINE-RICH PROTEIN 29"/>
    <property type="match status" value="1"/>
</dbReference>
<evidence type="ECO:0000313" key="3">
    <source>
        <dbReference type="EMBL" id="CAI5790241.1"/>
    </source>
</evidence>
<dbReference type="InterPro" id="IPR038915">
    <property type="entry name" value="PRR29-like"/>
</dbReference>
<dbReference type="Pfam" id="PF15248">
    <property type="entry name" value="DUF4587"/>
    <property type="match status" value="1"/>
</dbReference>